<dbReference type="AlphaFoldDB" id="A0A3S1AL79"/>
<dbReference type="OrthoDB" id="236897at2"/>
<comment type="caution">
    <text evidence="2">The sequence shown here is derived from an EMBL/GenBank/DDBJ whole genome shotgun (WGS) entry which is preliminary data.</text>
</comment>
<reference evidence="2" key="2">
    <citation type="journal article" date="2019" name="Genome Biol. Evol.">
        <title>Day and night: Metabolic profiles and evolutionary relationships of six axenic non-marine cyanobacteria.</title>
        <authorList>
            <person name="Will S.E."/>
            <person name="Henke P."/>
            <person name="Boedeker C."/>
            <person name="Huang S."/>
            <person name="Brinkmann H."/>
            <person name="Rohde M."/>
            <person name="Jarek M."/>
            <person name="Friedl T."/>
            <person name="Seufert S."/>
            <person name="Schumacher M."/>
            <person name="Overmann J."/>
            <person name="Neumann-Schaal M."/>
            <person name="Petersen J."/>
        </authorList>
    </citation>
    <scope>NUCLEOTIDE SEQUENCE [LARGE SCALE GENOMIC DNA]</scope>
    <source>
        <strain evidence="2">PCC 7102</strain>
    </source>
</reference>
<dbReference type="InterPro" id="IPR002575">
    <property type="entry name" value="Aminoglycoside_PTrfase"/>
</dbReference>
<dbReference type="InterPro" id="IPR011009">
    <property type="entry name" value="Kinase-like_dom_sf"/>
</dbReference>
<feature type="domain" description="Aminoglycoside phosphotransferase" evidence="1">
    <location>
        <begin position="87"/>
        <end position="155"/>
    </location>
</feature>
<dbReference type="EMBL" id="RSCL01000013">
    <property type="protein sequence ID" value="RUT03404.1"/>
    <property type="molecule type" value="Genomic_DNA"/>
</dbReference>
<dbReference type="Pfam" id="PF01636">
    <property type="entry name" value="APH"/>
    <property type="match status" value="1"/>
</dbReference>
<keyword evidence="3" id="KW-1185">Reference proteome</keyword>
<gene>
    <name evidence="2" type="ORF">DSM106972_050430</name>
</gene>
<dbReference type="SUPFAM" id="SSF56112">
    <property type="entry name" value="Protein kinase-like (PK-like)"/>
    <property type="match status" value="1"/>
</dbReference>
<sequence>MHQQEILLTGGKTNLGRIVRVGDTVRRPLNINSTFVHKFLQYLENINFDASPRFLGIDEQKREIISYIEGDVPLNLGYYSDEQLIVAAKLIRCFHDATQRCSLANSKEIICHNDLSPCNFVFIDDMPTSIIDFDMAAPGTRIFDLAYAAWLWLDIGNEEISAEDQKRRLVVFTKAYGTSEINLLIEAMTKRQTILIEEGHRRQKPCMVKWAKSALQWTKSEFSHLISTANSQSTIHHS</sequence>
<dbReference type="RefSeq" id="WP_127083380.1">
    <property type="nucleotide sequence ID" value="NZ_RSCL01000013.1"/>
</dbReference>
<proteinExistence type="predicted"/>
<dbReference type="Proteomes" id="UP000271624">
    <property type="component" value="Unassembled WGS sequence"/>
</dbReference>
<reference evidence="2" key="1">
    <citation type="submission" date="2018-12" db="EMBL/GenBank/DDBJ databases">
        <authorList>
            <person name="Will S."/>
            <person name="Neumann-Schaal M."/>
            <person name="Henke P."/>
        </authorList>
    </citation>
    <scope>NUCLEOTIDE SEQUENCE</scope>
    <source>
        <strain evidence="2">PCC 7102</strain>
    </source>
</reference>
<evidence type="ECO:0000259" key="1">
    <source>
        <dbReference type="Pfam" id="PF01636"/>
    </source>
</evidence>
<evidence type="ECO:0000313" key="2">
    <source>
        <dbReference type="EMBL" id="RUT03404.1"/>
    </source>
</evidence>
<protein>
    <recommendedName>
        <fullName evidence="1">Aminoglycoside phosphotransferase domain-containing protein</fullName>
    </recommendedName>
</protein>
<evidence type="ECO:0000313" key="3">
    <source>
        <dbReference type="Proteomes" id="UP000271624"/>
    </source>
</evidence>
<accession>A0A3S1AL79</accession>
<organism evidence="2 3">
    <name type="scientific">Dulcicalothrix desertica PCC 7102</name>
    <dbReference type="NCBI Taxonomy" id="232991"/>
    <lineage>
        <taxon>Bacteria</taxon>
        <taxon>Bacillati</taxon>
        <taxon>Cyanobacteriota</taxon>
        <taxon>Cyanophyceae</taxon>
        <taxon>Nostocales</taxon>
        <taxon>Calotrichaceae</taxon>
        <taxon>Dulcicalothrix</taxon>
    </lineage>
</organism>
<dbReference type="Gene3D" id="3.90.1200.10">
    <property type="match status" value="1"/>
</dbReference>
<name>A0A3S1AL79_9CYAN</name>